<keyword evidence="2" id="KW-1185">Reference proteome</keyword>
<dbReference type="AlphaFoldDB" id="C7RH83"/>
<dbReference type="STRING" id="525919.Apre_0816"/>
<evidence type="ECO:0000313" key="2">
    <source>
        <dbReference type="Proteomes" id="UP000002294"/>
    </source>
</evidence>
<gene>
    <name evidence="1" type="ordered locus">Apre_0816</name>
</gene>
<dbReference type="KEGG" id="apr:Apre_0816"/>
<name>C7RH83_ANAPD</name>
<dbReference type="eggNOG" id="ENOG502ZSNT">
    <property type="taxonomic scope" value="Bacteria"/>
</dbReference>
<dbReference type="OrthoDB" id="1693033at2"/>
<dbReference type="EMBL" id="CP001708">
    <property type="protein sequence ID" value="ACV28844.1"/>
    <property type="molecule type" value="Genomic_DNA"/>
</dbReference>
<sequence length="156" mass="19102">MRIDELKRIAEENDYKIERIIDYEEIAFVRQVSSLRFITNFITIGLKREVGIFIKNTHCDEKDINMIKAAMEFRETPPEDREEEKFYLRHKWFNSMDLEYYYLNLDRDNENYYYLDSMYGDSSYQTEFTLKEIEEIKEKFDTDLADFEIVEVEDEN</sequence>
<protein>
    <submittedName>
        <fullName evidence="1">Uncharacterized protein</fullName>
    </submittedName>
</protein>
<proteinExistence type="predicted"/>
<accession>C7RH83</accession>
<organism evidence="1 2">
    <name type="scientific">Anaerococcus prevotii (strain ATCC 9321 / DSM 20548 / JCM 6508 / NCTC 11806 / PC1)</name>
    <name type="common">Peptostreptococcus prevotii</name>
    <name type="synonym">Peptococcus prevotii</name>
    <dbReference type="NCBI Taxonomy" id="525919"/>
    <lineage>
        <taxon>Bacteria</taxon>
        <taxon>Bacillati</taxon>
        <taxon>Bacillota</taxon>
        <taxon>Tissierellia</taxon>
        <taxon>Tissierellales</taxon>
        <taxon>Peptoniphilaceae</taxon>
        <taxon>Anaerococcus</taxon>
    </lineage>
</organism>
<evidence type="ECO:0000313" key="1">
    <source>
        <dbReference type="EMBL" id="ACV28844.1"/>
    </source>
</evidence>
<dbReference type="HOGENOM" id="CLU_1682988_0_0_9"/>
<dbReference type="Proteomes" id="UP000002294">
    <property type="component" value="Chromosome"/>
</dbReference>
<reference evidence="1 2" key="1">
    <citation type="journal article" date="2009" name="Stand. Genomic Sci.">
        <title>Complete genome sequence of Anaerococcus prevotii type strain (PC1).</title>
        <authorList>
            <person name="Labutti K."/>
            <person name="Pukall R."/>
            <person name="Steenblock K."/>
            <person name="Glavina Del Rio T."/>
            <person name="Tice H."/>
            <person name="Copeland A."/>
            <person name="Cheng J.F."/>
            <person name="Lucas S."/>
            <person name="Chen F."/>
            <person name="Nolan M."/>
            <person name="Bruce D."/>
            <person name="Goodwin L."/>
            <person name="Pitluck S."/>
            <person name="Ivanova N."/>
            <person name="Mavromatis K."/>
            <person name="Ovchinnikova G."/>
            <person name="Pati A."/>
            <person name="Chen A."/>
            <person name="Palaniappan K."/>
            <person name="Land M."/>
            <person name="Hauser L."/>
            <person name="Chang Y.J."/>
            <person name="Jeffries C.D."/>
            <person name="Chain P."/>
            <person name="Saunders E."/>
            <person name="Brettin T."/>
            <person name="Detter J.C."/>
            <person name="Han C."/>
            <person name="Goker M."/>
            <person name="Bristow J."/>
            <person name="Eisen J.A."/>
            <person name="Markowitz V."/>
            <person name="Hugenholtz P."/>
            <person name="Kyrpides N.C."/>
            <person name="Klenk H.P."/>
            <person name="Lapidus A."/>
        </authorList>
    </citation>
    <scope>NUCLEOTIDE SEQUENCE [LARGE SCALE GENOMIC DNA]</scope>
    <source>
        <strain evidence="2">ATCC 9321 / DSM 20548 / JCM 6508 / NCTC 11806 / PC1</strain>
    </source>
</reference>
<dbReference type="RefSeq" id="WP_015777747.1">
    <property type="nucleotide sequence ID" value="NC_013171.1"/>
</dbReference>